<dbReference type="EMBL" id="CP038439">
    <property type="protein sequence ID" value="QBX34589.1"/>
    <property type="molecule type" value="Genomic_DNA"/>
</dbReference>
<evidence type="ECO:0000313" key="3">
    <source>
        <dbReference type="Proteomes" id="UP000296374"/>
    </source>
</evidence>
<keyword evidence="1" id="KW-0175">Coiled coil</keyword>
<dbReference type="KEGG" id="plia:E4191_07600"/>
<reference evidence="3" key="1">
    <citation type="submission" date="2019-03" db="EMBL/GenBank/DDBJ databases">
        <authorList>
            <person name="Li J."/>
        </authorList>
    </citation>
    <scope>NUCLEOTIDE SEQUENCE [LARGE SCALE GENOMIC DNA]</scope>
    <source>
        <strain evidence="3">2251</strain>
    </source>
</reference>
<sequence length="166" mass="18085">MDFLKQYDARGAAETARPLELRDQTTGDVIKNGGKPCIVMVKGASSRAVQAELRRDELERAKKAKAAAKTGSQVDTNTAQDMHEATVKAALRLIVGFENMQTEGEDGKARDLTVEDAPALLDLNFISMAHLMREKDAEGWTKPSFAQQVLDFAQDDADFLAASTKA</sequence>
<dbReference type="Proteomes" id="UP000296374">
    <property type="component" value="Chromosome"/>
</dbReference>
<feature type="coiled-coil region" evidence="1">
    <location>
        <begin position="41"/>
        <end position="68"/>
    </location>
</feature>
<dbReference type="AlphaFoldDB" id="A0A4P7HK97"/>
<evidence type="ECO:0000256" key="1">
    <source>
        <dbReference type="SAM" id="Coils"/>
    </source>
</evidence>
<dbReference type="RefSeq" id="WP_135312878.1">
    <property type="nucleotide sequence ID" value="NZ_CP038439.1"/>
</dbReference>
<accession>A0A4P7HK97</accession>
<organism evidence="2 3">
    <name type="scientific">Paracoccus liaowanqingii</name>
    <dbReference type="NCBI Taxonomy" id="2560053"/>
    <lineage>
        <taxon>Bacteria</taxon>
        <taxon>Pseudomonadati</taxon>
        <taxon>Pseudomonadota</taxon>
        <taxon>Alphaproteobacteria</taxon>
        <taxon>Rhodobacterales</taxon>
        <taxon>Paracoccaceae</taxon>
        <taxon>Paracoccus</taxon>
    </lineage>
</organism>
<gene>
    <name evidence="2" type="ORF">E4191_07600</name>
</gene>
<name>A0A4P7HK97_9RHOB</name>
<proteinExistence type="predicted"/>
<evidence type="ECO:0000313" key="2">
    <source>
        <dbReference type="EMBL" id="QBX34589.1"/>
    </source>
</evidence>
<protein>
    <submittedName>
        <fullName evidence="2">Uncharacterized protein</fullName>
    </submittedName>
</protein>